<sequence>MYVNYMTFMKLGNSRKGTIWTSNEYDDFKPRGSECVWIVPGTVDPRDD</sequence>
<gene>
    <name evidence="1" type="ORF">Sm_phiM9_023</name>
</gene>
<dbReference type="RefSeq" id="YP_009189407.1">
    <property type="nucleotide sequence ID" value="NC_028676.1"/>
</dbReference>
<organism evidence="1 2">
    <name type="scientific">Sinorhizobium phage phiM9</name>
    <dbReference type="NCBI Taxonomy" id="1636182"/>
    <lineage>
        <taxon>Viruses</taxon>
        <taxon>Duplodnaviria</taxon>
        <taxon>Heunggongvirae</taxon>
        <taxon>Uroviricota</taxon>
        <taxon>Caudoviricetes</taxon>
        <taxon>Pootjesviridae</taxon>
        <taxon>Emnonavirus</taxon>
        <taxon>Emnonavirus phiM9</taxon>
    </lineage>
</organism>
<dbReference type="Proteomes" id="UP000033804">
    <property type="component" value="Segment"/>
</dbReference>
<name>A0A0F6R7C1_9CAUD</name>
<dbReference type="EMBL" id="KP881232">
    <property type="protein sequence ID" value="AKE44653.1"/>
    <property type="molecule type" value="Genomic_DNA"/>
</dbReference>
<dbReference type="GeneID" id="26517705"/>
<reference evidence="2" key="2">
    <citation type="submission" date="2015-03" db="EMBL/GenBank/DDBJ databases">
        <title>The genome and structure of Sinorhizobium meliloti phage phiM9.</title>
        <authorList>
            <person name="Johnson M.C."/>
            <person name="Tatum K.B."/>
            <person name="Lynn J.S."/>
            <person name="Brewer T.E."/>
            <person name="Washburn B.K."/>
            <person name="Stroupe M.E."/>
            <person name="Jones K.M."/>
        </authorList>
    </citation>
    <scope>NUCLEOTIDE SEQUENCE [LARGE SCALE GENOMIC DNA]</scope>
</reference>
<reference evidence="1 2" key="1">
    <citation type="journal article" date="2015" name="J. Virol.">
        <title>Sinorhizobium meliloti Phage ?M9 Defines a New Group of T4 Superfamily Phages with Unusual Genomic Features but a Common T=16 Capsid.</title>
        <authorList>
            <person name="Johnson M.C."/>
            <person name="Tatum K.B."/>
            <person name="Lynn J.S."/>
            <person name="Brewer T.E."/>
            <person name="Lu S."/>
            <person name="Washburn B.K."/>
            <person name="Stroupe M.E."/>
            <person name="Jones K.M."/>
        </authorList>
    </citation>
    <scope>NUCLEOTIDE SEQUENCE [LARGE SCALE GENOMIC DNA]</scope>
</reference>
<dbReference type="KEGG" id="vg:26517705"/>
<evidence type="ECO:0000313" key="2">
    <source>
        <dbReference type="Proteomes" id="UP000033804"/>
    </source>
</evidence>
<accession>A0A0F6R7C1</accession>
<protein>
    <submittedName>
        <fullName evidence="1">Uncharacterized protein</fullName>
    </submittedName>
</protein>
<evidence type="ECO:0000313" key="1">
    <source>
        <dbReference type="EMBL" id="AKE44653.1"/>
    </source>
</evidence>
<keyword evidence="2" id="KW-1185">Reference proteome</keyword>
<proteinExistence type="predicted"/>